<dbReference type="GeneID" id="102829526"/>
<organism evidence="1 2">
    <name type="scientific">Chrysochloris asiatica</name>
    <name type="common">Cape golden mole</name>
    <dbReference type="NCBI Taxonomy" id="185453"/>
    <lineage>
        <taxon>Eukaryota</taxon>
        <taxon>Metazoa</taxon>
        <taxon>Chordata</taxon>
        <taxon>Craniata</taxon>
        <taxon>Vertebrata</taxon>
        <taxon>Euteleostomi</taxon>
        <taxon>Mammalia</taxon>
        <taxon>Eutheria</taxon>
        <taxon>Afrotheria</taxon>
        <taxon>Chrysochloridae</taxon>
        <taxon>Chrysochlorinae</taxon>
        <taxon>Chrysochloris</taxon>
    </lineage>
</organism>
<evidence type="ECO:0000313" key="1">
    <source>
        <dbReference type="Proteomes" id="UP000504623"/>
    </source>
</evidence>
<dbReference type="InterPro" id="IPR023231">
    <property type="entry name" value="GSKIP_dom_sf"/>
</dbReference>
<evidence type="ECO:0000313" key="2">
    <source>
        <dbReference type="RefSeq" id="XP_006839669.1"/>
    </source>
</evidence>
<dbReference type="AlphaFoldDB" id="A0A9B0WK92"/>
<reference evidence="2" key="1">
    <citation type="submission" date="2025-08" db="UniProtKB">
        <authorList>
            <consortium name="RefSeq"/>
        </authorList>
    </citation>
    <scope>IDENTIFICATION</scope>
    <source>
        <tissue evidence="2">Spleen</tissue>
    </source>
</reference>
<dbReference type="OrthoDB" id="5804279at2759"/>
<keyword evidence="1" id="KW-1185">Reference proteome</keyword>
<dbReference type="Proteomes" id="UP000504623">
    <property type="component" value="Unplaced"/>
</dbReference>
<dbReference type="CTD" id="51527"/>
<protein>
    <submittedName>
        <fullName evidence="2">GSK3-beta interaction protein</fullName>
    </submittedName>
</protein>
<proteinExistence type="predicted"/>
<name>A0A9B0WK92_CHRAS</name>
<dbReference type="RefSeq" id="XP_006839669.1">
    <property type="nucleotide sequence ID" value="XM_006839606.1"/>
</dbReference>
<accession>A0A9B0WK92</accession>
<dbReference type="SUPFAM" id="SSF103107">
    <property type="entry name" value="Hypothetical protein c14orf129, hspc210"/>
    <property type="match status" value="1"/>
</dbReference>
<gene>
    <name evidence="2" type="primary">GSKIP</name>
</gene>
<sequence>METDYNPMELSSVSGFEEDGALNGVEGSHHTGSRLQKLKVATLPLTHLFFFSLTAPGQLPLPGNTPAASLSSLLKLSVPGPPSVVGYAFDHVDHDLQTPYHETVYSLLDTLMPWHVGTLATQQGSSGASPLTPKALQRLGRMRPASKEQRLPSSLDQLEQRLAWHTCPPLAPPCPALSCPVSSP</sequence>